<dbReference type="PANTHER" id="PTHR46558:SF11">
    <property type="entry name" value="HTH-TYPE TRANSCRIPTIONAL REGULATOR XRE"/>
    <property type="match status" value="1"/>
</dbReference>
<dbReference type="InterPro" id="IPR001387">
    <property type="entry name" value="Cro/C1-type_HTH"/>
</dbReference>
<evidence type="ECO:0000313" key="4">
    <source>
        <dbReference type="Proteomes" id="UP001211894"/>
    </source>
</evidence>
<protein>
    <submittedName>
        <fullName evidence="3">Helix-turn-helix transcriptional regulator</fullName>
    </submittedName>
</protein>
<name>A0ABT4X8V1_9BACI</name>
<evidence type="ECO:0000256" key="1">
    <source>
        <dbReference type="ARBA" id="ARBA00023125"/>
    </source>
</evidence>
<sequence>MKIGERIVLLRERKNWSQKDLANKVGLNTSVMNRIEKGKRPLTDSEILKFSEVLETTTDYLLGRYSQDKDSSNIKESSNTDEFNDPDLQIAFKDATDFSEEARKQAIDFIKYLKEKEKRHGRGNK</sequence>
<dbReference type="Gene3D" id="1.10.260.40">
    <property type="entry name" value="lambda repressor-like DNA-binding domains"/>
    <property type="match status" value="1"/>
</dbReference>
<comment type="caution">
    <text evidence="3">The sequence shown here is derived from an EMBL/GenBank/DDBJ whole genome shotgun (WGS) entry which is preliminary data.</text>
</comment>
<dbReference type="CDD" id="cd00093">
    <property type="entry name" value="HTH_XRE"/>
    <property type="match status" value="1"/>
</dbReference>
<dbReference type="PROSITE" id="PS50943">
    <property type="entry name" value="HTH_CROC1"/>
    <property type="match status" value="1"/>
</dbReference>
<evidence type="ECO:0000313" key="3">
    <source>
        <dbReference type="EMBL" id="MDA7028658.1"/>
    </source>
</evidence>
<proteinExistence type="predicted"/>
<dbReference type="InterPro" id="IPR010982">
    <property type="entry name" value="Lambda_DNA-bd_dom_sf"/>
</dbReference>
<dbReference type="EMBL" id="JAQKAB010000031">
    <property type="protein sequence ID" value="MDA7028658.1"/>
    <property type="molecule type" value="Genomic_DNA"/>
</dbReference>
<keyword evidence="1" id="KW-0238">DNA-binding</keyword>
<accession>A0ABT4X8V1</accession>
<dbReference type="SUPFAM" id="SSF47413">
    <property type="entry name" value="lambda repressor-like DNA-binding domains"/>
    <property type="match status" value="1"/>
</dbReference>
<evidence type="ECO:0000259" key="2">
    <source>
        <dbReference type="PROSITE" id="PS50943"/>
    </source>
</evidence>
<keyword evidence="4" id="KW-1185">Reference proteome</keyword>
<dbReference type="RefSeq" id="WP_271342423.1">
    <property type="nucleotide sequence ID" value="NZ_JAQKAB010000031.1"/>
</dbReference>
<dbReference type="PANTHER" id="PTHR46558">
    <property type="entry name" value="TRACRIPTIONAL REGULATORY PROTEIN-RELATED-RELATED"/>
    <property type="match status" value="1"/>
</dbReference>
<feature type="domain" description="HTH cro/C1-type" evidence="2">
    <location>
        <begin position="7"/>
        <end position="61"/>
    </location>
</feature>
<organism evidence="3 4">
    <name type="scientific">Bacillus changyiensis</name>
    <dbReference type="NCBI Taxonomy" id="3004103"/>
    <lineage>
        <taxon>Bacteria</taxon>
        <taxon>Bacillati</taxon>
        <taxon>Bacillota</taxon>
        <taxon>Bacilli</taxon>
        <taxon>Bacillales</taxon>
        <taxon>Bacillaceae</taxon>
        <taxon>Bacillus</taxon>
    </lineage>
</organism>
<dbReference type="Proteomes" id="UP001211894">
    <property type="component" value="Unassembled WGS sequence"/>
</dbReference>
<gene>
    <name evidence="3" type="ORF">PJ311_19190</name>
</gene>
<dbReference type="Pfam" id="PF01381">
    <property type="entry name" value="HTH_3"/>
    <property type="match status" value="1"/>
</dbReference>
<dbReference type="SMART" id="SM00530">
    <property type="entry name" value="HTH_XRE"/>
    <property type="match status" value="1"/>
</dbReference>
<reference evidence="3 4" key="1">
    <citation type="submission" date="2023-01" db="EMBL/GenBank/DDBJ databases">
        <title>Bacillus changyiensis sp. nov., isolated from a coastal deposit.</title>
        <authorList>
            <person name="Xiao G."/>
            <person name="Lai Q."/>
            <person name="Hu Z."/>
            <person name="Shao Z."/>
        </authorList>
    </citation>
    <scope>NUCLEOTIDE SEQUENCE [LARGE SCALE GENOMIC DNA]</scope>
    <source>
        <strain evidence="3 4">CLL-7-23</strain>
    </source>
</reference>